<gene>
    <name evidence="10" type="primary">dcuA_4</name>
    <name evidence="10" type="ORF">NCTC11546_00129</name>
</gene>
<dbReference type="PANTHER" id="PTHR36106">
    <property type="entry name" value="ANAEROBIC C4-DICARBOXYLATE TRANSPORTER DCUB"/>
    <property type="match status" value="1"/>
</dbReference>
<dbReference type="EMBL" id="UARG01000016">
    <property type="protein sequence ID" value="SPV25537.1"/>
    <property type="molecule type" value="Genomic_DNA"/>
</dbReference>
<dbReference type="GO" id="GO:0005886">
    <property type="term" value="C:plasma membrane"/>
    <property type="evidence" value="ECO:0007669"/>
    <property type="project" value="UniProtKB-SubCell"/>
</dbReference>
<organism evidence="10 11">
    <name type="scientific">Capnocytophaga ochracea</name>
    <dbReference type="NCBI Taxonomy" id="1018"/>
    <lineage>
        <taxon>Bacteria</taxon>
        <taxon>Pseudomonadati</taxon>
        <taxon>Bacteroidota</taxon>
        <taxon>Flavobacteriia</taxon>
        <taxon>Flavobacteriales</taxon>
        <taxon>Flavobacteriaceae</taxon>
        <taxon>Capnocytophaga</taxon>
    </lineage>
</organism>
<evidence type="ECO:0000313" key="11">
    <source>
        <dbReference type="Proteomes" id="UP000249891"/>
    </source>
</evidence>
<keyword evidence="4" id="KW-1003">Cell membrane</keyword>
<dbReference type="Proteomes" id="UP000249891">
    <property type="component" value="Unassembled WGS sequence"/>
</dbReference>
<evidence type="ECO:0000256" key="7">
    <source>
        <dbReference type="ARBA" id="ARBA00022989"/>
    </source>
</evidence>
<comment type="subcellular location">
    <subcellularLocation>
        <location evidence="1">Cell inner membrane</location>
        <topology evidence="1">Multi-pass membrane protein</topology>
    </subcellularLocation>
</comment>
<evidence type="ECO:0000256" key="4">
    <source>
        <dbReference type="ARBA" id="ARBA00022475"/>
    </source>
</evidence>
<sequence length="57" mass="6282">MAISLFLNYPTVVAAINFDRTGTTRIGKYVLNHSFQIPGFVATIVAIAVGYLIIMFM</sequence>
<keyword evidence="3" id="KW-0813">Transport</keyword>
<evidence type="ECO:0000256" key="3">
    <source>
        <dbReference type="ARBA" id="ARBA00022448"/>
    </source>
</evidence>
<evidence type="ECO:0000256" key="1">
    <source>
        <dbReference type="ARBA" id="ARBA00004429"/>
    </source>
</evidence>
<evidence type="ECO:0000256" key="2">
    <source>
        <dbReference type="ARBA" id="ARBA00006413"/>
    </source>
</evidence>
<dbReference type="GO" id="GO:0015556">
    <property type="term" value="F:C4-dicarboxylate transmembrane transporter activity"/>
    <property type="evidence" value="ECO:0007669"/>
    <property type="project" value="InterPro"/>
</dbReference>
<keyword evidence="5" id="KW-0997">Cell inner membrane</keyword>
<reference evidence="10 11" key="1">
    <citation type="submission" date="2018-06" db="EMBL/GenBank/DDBJ databases">
        <authorList>
            <consortium name="Pathogen Informatics"/>
            <person name="Doyle S."/>
        </authorList>
    </citation>
    <scope>NUCLEOTIDE SEQUENCE [LARGE SCALE GENOMIC DNA]</scope>
    <source>
        <strain evidence="10 11">NCTC11546</strain>
    </source>
</reference>
<protein>
    <submittedName>
        <fullName evidence="10">Anaerobic C4-dicarboxylate transporter DcuA</fullName>
    </submittedName>
</protein>
<proteinExistence type="inferred from homology"/>
<evidence type="ECO:0000313" key="10">
    <source>
        <dbReference type="EMBL" id="SPV25537.1"/>
    </source>
</evidence>
<evidence type="ECO:0000256" key="5">
    <source>
        <dbReference type="ARBA" id="ARBA00022519"/>
    </source>
</evidence>
<dbReference type="InterPro" id="IPR004668">
    <property type="entry name" value="Anaer_Dcu_memb_transpt"/>
</dbReference>
<name>A0A2X1ID00_CAPOC</name>
<dbReference type="AlphaFoldDB" id="A0A2X1ID00"/>
<feature type="transmembrane region" description="Helical" evidence="9">
    <location>
        <begin position="37"/>
        <end position="56"/>
    </location>
</feature>
<keyword evidence="8 9" id="KW-0472">Membrane</keyword>
<keyword evidence="7 9" id="KW-1133">Transmembrane helix</keyword>
<evidence type="ECO:0000256" key="9">
    <source>
        <dbReference type="SAM" id="Phobius"/>
    </source>
</evidence>
<accession>A0A2X1ID00</accession>
<dbReference type="PANTHER" id="PTHR36106:SF1">
    <property type="entry name" value="ANAEROBIC C4-DICARBOXYLATE TRANSPORTER DCUB"/>
    <property type="match status" value="1"/>
</dbReference>
<evidence type="ECO:0000256" key="6">
    <source>
        <dbReference type="ARBA" id="ARBA00022692"/>
    </source>
</evidence>
<evidence type="ECO:0000256" key="8">
    <source>
        <dbReference type="ARBA" id="ARBA00023136"/>
    </source>
</evidence>
<comment type="similarity">
    <text evidence="2">Belongs to the DcuA/DcuB transporter (TC 2.A.13.1) family.</text>
</comment>
<keyword evidence="6 9" id="KW-0812">Transmembrane</keyword>